<reference evidence="1" key="1">
    <citation type="journal article" date="2020" name="J. Eukaryot. Microbiol.">
        <title>De novo Sequencing, Assembly and Annotation of the Transcriptome for the Free-Living Testate Amoeba Arcella intermedia.</title>
        <authorList>
            <person name="Ribeiro G.M."/>
            <person name="Porfirio-Sousa A.L."/>
            <person name="Maurer-Alcala X.X."/>
            <person name="Katz L.A."/>
            <person name="Lahr D.J.G."/>
        </authorList>
    </citation>
    <scope>NUCLEOTIDE SEQUENCE</scope>
</reference>
<dbReference type="Pfam" id="PF01063">
    <property type="entry name" value="Aminotran_4"/>
    <property type="match status" value="1"/>
</dbReference>
<dbReference type="AlphaFoldDB" id="A0A6B2LBT3"/>
<dbReference type="PANTHER" id="PTHR47703">
    <property type="entry name" value="D-AMINOACID AMINOTRANSFERASE-LIKE PLP-DEPENDENT ENZYMES SUPERFAMILY PROTEIN"/>
    <property type="match status" value="1"/>
</dbReference>
<proteinExistence type="predicted"/>
<sequence>MPLHISRLAKVGSNYLQGSDFPVRMVFDHVMPSVRTAVGIFHEAFKQQNDQTNEIRITIVLSPDPDLPQPKDLHDCNVFVYAELLPAPPSPPITISIQRGFRKNPLIKDTQWAQERKEISQRRRSDEDEVVLQGLSDGCLFEGLSSNFGVLVNGILYTPPKGTVLEGATLELILLVCEENNIQVIREFPKIDQIHEWQGAFISSTTRCLLPINTIRIPETGLEVQLPIPPVFEHIAQLFKEKMIQNSTDVYSPSSSLL</sequence>
<dbReference type="InterPro" id="IPR036038">
    <property type="entry name" value="Aminotransferase-like"/>
</dbReference>
<dbReference type="InterPro" id="IPR043132">
    <property type="entry name" value="BCAT-like_C"/>
</dbReference>
<dbReference type="PANTHER" id="PTHR47703:SF2">
    <property type="entry name" value="D-AMINOACID AMINOTRANSFERASE-LIKE PLP-DEPENDENT ENZYMES SUPERFAMILY PROTEIN"/>
    <property type="match status" value="1"/>
</dbReference>
<name>A0A6B2LBT3_9EUKA</name>
<dbReference type="SUPFAM" id="SSF56752">
    <property type="entry name" value="D-aminoacid aminotransferase-like PLP-dependent enzymes"/>
    <property type="match status" value="1"/>
</dbReference>
<evidence type="ECO:0000313" key="1">
    <source>
        <dbReference type="EMBL" id="NDV34513.1"/>
    </source>
</evidence>
<protein>
    <submittedName>
        <fullName evidence="1">Uncharacterized protein</fullName>
    </submittedName>
</protein>
<dbReference type="Gene3D" id="3.20.10.10">
    <property type="entry name" value="D-amino Acid Aminotransferase, subunit A, domain 2"/>
    <property type="match status" value="1"/>
</dbReference>
<dbReference type="EMBL" id="GIBP01005544">
    <property type="protein sequence ID" value="NDV34513.1"/>
    <property type="molecule type" value="Transcribed_RNA"/>
</dbReference>
<dbReference type="InterPro" id="IPR001544">
    <property type="entry name" value="Aminotrans_IV"/>
</dbReference>
<dbReference type="GO" id="GO:0003824">
    <property type="term" value="F:catalytic activity"/>
    <property type="evidence" value="ECO:0007669"/>
    <property type="project" value="InterPro"/>
</dbReference>
<organism evidence="1">
    <name type="scientific">Arcella intermedia</name>
    <dbReference type="NCBI Taxonomy" id="1963864"/>
    <lineage>
        <taxon>Eukaryota</taxon>
        <taxon>Amoebozoa</taxon>
        <taxon>Tubulinea</taxon>
        <taxon>Elardia</taxon>
        <taxon>Arcellinida</taxon>
        <taxon>Sphaerothecina</taxon>
        <taxon>Arcellidae</taxon>
        <taxon>Arcella</taxon>
    </lineage>
</organism>
<accession>A0A6B2LBT3</accession>